<name>A0A8C5SHD6_LATLA</name>
<reference evidence="1" key="1">
    <citation type="submission" date="2025-08" db="UniProtKB">
        <authorList>
            <consortium name="Ensembl"/>
        </authorList>
    </citation>
    <scope>IDENTIFICATION</scope>
</reference>
<evidence type="ECO:0000313" key="1">
    <source>
        <dbReference type="Ensembl" id="ENSLLTP00000017587.1"/>
    </source>
</evidence>
<proteinExistence type="predicted"/>
<organism evidence="1 2">
    <name type="scientific">Laticauda laticaudata</name>
    <name type="common">Blue-ringed sea krait</name>
    <name type="synonym">Blue-lipped sea krait</name>
    <dbReference type="NCBI Taxonomy" id="8630"/>
    <lineage>
        <taxon>Eukaryota</taxon>
        <taxon>Metazoa</taxon>
        <taxon>Chordata</taxon>
        <taxon>Craniata</taxon>
        <taxon>Vertebrata</taxon>
        <taxon>Euteleostomi</taxon>
        <taxon>Lepidosauria</taxon>
        <taxon>Squamata</taxon>
        <taxon>Bifurcata</taxon>
        <taxon>Unidentata</taxon>
        <taxon>Episquamata</taxon>
        <taxon>Toxicofera</taxon>
        <taxon>Serpentes</taxon>
        <taxon>Colubroidea</taxon>
        <taxon>Elapidae</taxon>
        <taxon>Laticaudinae</taxon>
        <taxon>Laticauda</taxon>
    </lineage>
</organism>
<dbReference type="Proteomes" id="UP000694406">
    <property type="component" value="Unplaced"/>
</dbReference>
<keyword evidence="2" id="KW-1185">Reference proteome</keyword>
<evidence type="ECO:0000313" key="2">
    <source>
        <dbReference type="Proteomes" id="UP000694406"/>
    </source>
</evidence>
<dbReference type="Ensembl" id="ENSLLTT00000018239.1">
    <property type="protein sequence ID" value="ENSLLTP00000017587.1"/>
    <property type="gene ID" value="ENSLLTG00000013339.1"/>
</dbReference>
<protein>
    <submittedName>
        <fullName evidence="1">Uncharacterized protein</fullName>
    </submittedName>
</protein>
<sequence>MPVPEDLSTSTGGLPNSRNERVLGKVVDTWDYSALGVCICLYCISSQCTYMHIQYLYSMYVCVHPPLLKINNSEFSYAEG</sequence>
<reference evidence="1" key="2">
    <citation type="submission" date="2025-09" db="UniProtKB">
        <authorList>
            <consortium name="Ensembl"/>
        </authorList>
    </citation>
    <scope>IDENTIFICATION</scope>
</reference>
<accession>A0A8C5SHD6</accession>
<dbReference type="AlphaFoldDB" id="A0A8C5SHD6"/>